<feature type="non-terminal residue" evidence="3">
    <location>
        <position position="388"/>
    </location>
</feature>
<evidence type="ECO:0000256" key="1">
    <source>
        <dbReference type="SAM" id="Coils"/>
    </source>
</evidence>
<keyword evidence="1" id="KW-0175">Coiled coil</keyword>
<gene>
    <name evidence="3" type="ORF">LCGC14_2539200</name>
</gene>
<feature type="region of interest" description="Disordered" evidence="2">
    <location>
        <begin position="1"/>
        <end position="29"/>
    </location>
</feature>
<proteinExistence type="predicted"/>
<evidence type="ECO:0000256" key="2">
    <source>
        <dbReference type="SAM" id="MobiDB-lite"/>
    </source>
</evidence>
<protein>
    <submittedName>
        <fullName evidence="3">Uncharacterized protein</fullName>
    </submittedName>
</protein>
<feature type="coiled-coil region" evidence="1">
    <location>
        <begin position="333"/>
        <end position="360"/>
    </location>
</feature>
<dbReference type="EMBL" id="LAZR01041396">
    <property type="protein sequence ID" value="KKL12095.1"/>
    <property type="molecule type" value="Genomic_DNA"/>
</dbReference>
<reference evidence="3" key="1">
    <citation type="journal article" date="2015" name="Nature">
        <title>Complex archaea that bridge the gap between prokaryotes and eukaryotes.</title>
        <authorList>
            <person name="Spang A."/>
            <person name="Saw J.H."/>
            <person name="Jorgensen S.L."/>
            <person name="Zaremba-Niedzwiedzka K."/>
            <person name="Martijn J."/>
            <person name="Lind A.E."/>
            <person name="van Eijk R."/>
            <person name="Schleper C."/>
            <person name="Guy L."/>
            <person name="Ettema T.J."/>
        </authorList>
    </citation>
    <scope>NUCLEOTIDE SEQUENCE</scope>
</reference>
<evidence type="ECO:0000313" key="3">
    <source>
        <dbReference type="EMBL" id="KKL12095.1"/>
    </source>
</evidence>
<accession>A0A0F9ARL7</accession>
<organism evidence="3">
    <name type="scientific">marine sediment metagenome</name>
    <dbReference type="NCBI Taxonomy" id="412755"/>
    <lineage>
        <taxon>unclassified sequences</taxon>
        <taxon>metagenomes</taxon>
        <taxon>ecological metagenomes</taxon>
    </lineage>
</organism>
<dbReference type="AlphaFoldDB" id="A0A0F9ARL7"/>
<name>A0A0F9ARL7_9ZZZZ</name>
<comment type="caution">
    <text evidence="3">The sequence shown here is derived from an EMBL/GenBank/DDBJ whole genome shotgun (WGS) entry which is preliminary data.</text>
</comment>
<sequence length="388" mass="43507">MTNPLRRVGDYIGLNQTKPVKAPETSTEAKKAQAVQAVATKVEKAAEAKIEKANEPSKASKALSRVKAFSKEKSSAIVKAVKEFFTSSAKKIESKIENKQTEKEKNTFKSSLSRLSDKVFNAVEKLENIDKKTNAFTKNEQKYQEAIELLFEALSKGLISKSEFDKIMLSSEKRANRKIYVDSRYGDAFKKVNAKISYKEFYAILLNAKLSPVQKAYAKEMKDVASKFATLHIQVKDINDADKLAHDKSEAIRNLADNKEYKVFIGKDEQTIAKDLKDAIVAKLGGEKAVKKLISNVISLIKSPYDFDLGVVAQRTQKQREVVGELKNRANTIANRNKGLKQLEAQKNAFRKEKQDLLSSVTDPTRQVNADRRKEVANIIAEIDAEIK</sequence>